<proteinExistence type="predicted"/>
<dbReference type="PROSITE" id="PS50004">
    <property type="entry name" value="C2"/>
    <property type="match status" value="2"/>
</dbReference>
<dbReference type="InterPro" id="IPR001565">
    <property type="entry name" value="Synaptotagmin"/>
</dbReference>
<dbReference type="Proteomes" id="UP001209878">
    <property type="component" value="Unassembled WGS sequence"/>
</dbReference>
<dbReference type="SMART" id="SM00239">
    <property type="entry name" value="C2"/>
    <property type="match status" value="2"/>
</dbReference>
<reference evidence="5" key="1">
    <citation type="journal article" date="2023" name="Mol. Biol. Evol.">
        <title>Third-Generation Sequencing Reveals the Adaptive Role of the Epigenome in Three Deep-Sea Polychaetes.</title>
        <authorList>
            <person name="Perez M."/>
            <person name="Aroh O."/>
            <person name="Sun Y."/>
            <person name="Lan Y."/>
            <person name="Juniper S.K."/>
            <person name="Young C.R."/>
            <person name="Angers B."/>
            <person name="Qian P.Y."/>
        </authorList>
    </citation>
    <scope>NUCLEOTIDE SEQUENCE</scope>
    <source>
        <strain evidence="5">R07B-5</strain>
    </source>
</reference>
<keyword evidence="1" id="KW-0677">Repeat</keyword>
<comment type="caution">
    <text evidence="5">The sequence shown here is derived from an EMBL/GenBank/DDBJ whole genome shotgun (WGS) entry which is preliminary data.</text>
</comment>
<dbReference type="GO" id="GO:0005509">
    <property type="term" value="F:calcium ion binding"/>
    <property type="evidence" value="ECO:0007669"/>
    <property type="project" value="TreeGrafter"/>
</dbReference>
<dbReference type="FunFam" id="2.60.40.150:FF:000237">
    <property type="entry name" value="Synaptotagmin 15"/>
    <property type="match status" value="1"/>
</dbReference>
<protein>
    <recommendedName>
        <fullName evidence="4">C2 domain-containing protein</fullName>
    </recommendedName>
</protein>
<dbReference type="SUPFAM" id="SSF49562">
    <property type="entry name" value="C2 domain (Calcium/lipid-binding domain, CaLB)"/>
    <property type="match status" value="2"/>
</dbReference>
<dbReference type="GO" id="GO:0017156">
    <property type="term" value="P:calcium-ion regulated exocytosis"/>
    <property type="evidence" value="ECO:0007669"/>
    <property type="project" value="TreeGrafter"/>
</dbReference>
<evidence type="ECO:0000313" key="6">
    <source>
        <dbReference type="Proteomes" id="UP001209878"/>
    </source>
</evidence>
<feature type="transmembrane region" description="Helical" evidence="3">
    <location>
        <begin position="45"/>
        <end position="69"/>
    </location>
</feature>
<dbReference type="GO" id="GO:0070382">
    <property type="term" value="C:exocytic vesicle"/>
    <property type="evidence" value="ECO:0007669"/>
    <property type="project" value="TreeGrafter"/>
</dbReference>
<dbReference type="CDD" id="cd00276">
    <property type="entry name" value="C2B_Synaptotagmin"/>
    <property type="match status" value="1"/>
</dbReference>
<name>A0AAD9UK76_RIDPI</name>
<keyword evidence="6" id="KW-1185">Reference proteome</keyword>
<dbReference type="PRINTS" id="PR00399">
    <property type="entry name" value="SYNAPTOTAGMN"/>
</dbReference>
<dbReference type="GO" id="GO:0001786">
    <property type="term" value="F:phosphatidylserine binding"/>
    <property type="evidence" value="ECO:0007669"/>
    <property type="project" value="TreeGrafter"/>
</dbReference>
<dbReference type="AlphaFoldDB" id="A0AAD9UK76"/>
<dbReference type="PANTHER" id="PTHR10024">
    <property type="entry name" value="SYNAPTOTAGMIN"/>
    <property type="match status" value="1"/>
</dbReference>
<keyword evidence="3" id="KW-1133">Transmembrane helix</keyword>
<dbReference type="PRINTS" id="PR00360">
    <property type="entry name" value="C2DOMAIN"/>
</dbReference>
<dbReference type="InterPro" id="IPR047897">
    <property type="entry name" value="Synaptotagmin-15/17_C2A"/>
</dbReference>
<feature type="domain" description="C2" evidence="4">
    <location>
        <begin position="184"/>
        <end position="304"/>
    </location>
</feature>
<feature type="domain" description="C2" evidence="4">
    <location>
        <begin position="315"/>
        <end position="448"/>
    </location>
</feature>
<dbReference type="GO" id="GO:0000149">
    <property type="term" value="F:SNARE binding"/>
    <property type="evidence" value="ECO:0007669"/>
    <property type="project" value="TreeGrafter"/>
</dbReference>
<evidence type="ECO:0000256" key="1">
    <source>
        <dbReference type="ARBA" id="ARBA00022737"/>
    </source>
</evidence>
<accession>A0AAD9UK76</accession>
<dbReference type="EMBL" id="JAODUO010000035">
    <property type="protein sequence ID" value="KAK2192282.1"/>
    <property type="molecule type" value="Genomic_DNA"/>
</dbReference>
<evidence type="ECO:0000259" key="4">
    <source>
        <dbReference type="PROSITE" id="PS50004"/>
    </source>
</evidence>
<dbReference type="GO" id="GO:0030276">
    <property type="term" value="F:clathrin binding"/>
    <property type="evidence" value="ECO:0007669"/>
    <property type="project" value="TreeGrafter"/>
</dbReference>
<organism evidence="5 6">
    <name type="scientific">Ridgeia piscesae</name>
    <name type="common">Tubeworm</name>
    <dbReference type="NCBI Taxonomy" id="27915"/>
    <lineage>
        <taxon>Eukaryota</taxon>
        <taxon>Metazoa</taxon>
        <taxon>Spiralia</taxon>
        <taxon>Lophotrochozoa</taxon>
        <taxon>Annelida</taxon>
        <taxon>Polychaeta</taxon>
        <taxon>Sedentaria</taxon>
        <taxon>Canalipalpata</taxon>
        <taxon>Sabellida</taxon>
        <taxon>Siboglinidae</taxon>
        <taxon>Ridgeia</taxon>
    </lineage>
</organism>
<evidence type="ECO:0000313" key="5">
    <source>
        <dbReference type="EMBL" id="KAK2192282.1"/>
    </source>
</evidence>
<keyword evidence="3" id="KW-0812">Transmembrane</keyword>
<feature type="compositionally biased region" description="Polar residues" evidence="2">
    <location>
        <begin position="16"/>
        <end position="29"/>
    </location>
</feature>
<dbReference type="InterPro" id="IPR035892">
    <property type="entry name" value="C2_domain_sf"/>
</dbReference>
<feature type="region of interest" description="Disordered" evidence="2">
    <location>
        <begin position="1"/>
        <end position="30"/>
    </location>
</feature>
<evidence type="ECO:0000256" key="2">
    <source>
        <dbReference type="SAM" id="MobiDB-lite"/>
    </source>
</evidence>
<dbReference type="CDD" id="cd08390">
    <property type="entry name" value="C2A_Synaptotagmin-15-17"/>
    <property type="match status" value="1"/>
</dbReference>
<evidence type="ECO:0000256" key="3">
    <source>
        <dbReference type="SAM" id="Phobius"/>
    </source>
</evidence>
<sequence length="462" mass="52043">MSLTPSERTSDLTAFGTRTKSSPNDSANGEETPGYAVSFGVSHGVVIAAIVVSFTIIVLVLCWLVRGYFCRSKSDSMKDEQFDELDGYKTYPANVAPSDTKRRSFVYPHATPPKYKAAMMRSLTADMIPDFTLPPERVQPLTSRPEQASASALRWQSMLGRVQPDLYTRSVDGATDGTDPPPNQWGRIWFSLVYDAVVEQLTVHLNKAKYLRGRDKTNAPRDPFVKVYLLPDENTCQQSRVRRKTLAPKFNDTFTFQLPADEVTSRTLRMSVYDVDKRRVRHSLGHVLLHLRDVDLTKEDLLWRDLEPVSQDSTSLGEIYFSLAHKPTVNKLTVVVLRARNLRKLEYDMEEGTCVRVQLVRAARVIKIKKTRSQRGTCSPTFNESFTFSVPPELPDDCSVAVTVMTMTSTRHEEEYGKATVGPSTDSEGVMHWHEMKTQPGVTVARWHDLSSNALTSRQSGL</sequence>
<gene>
    <name evidence="5" type="ORF">NP493_35g04004</name>
</gene>
<dbReference type="InterPro" id="IPR000008">
    <property type="entry name" value="C2_dom"/>
</dbReference>
<dbReference type="Gene3D" id="2.60.40.150">
    <property type="entry name" value="C2 domain"/>
    <property type="match status" value="2"/>
</dbReference>
<dbReference type="PANTHER" id="PTHR10024:SF377">
    <property type="entry name" value="SYNAPTOTAGMIN-15-LIKE ISOFORM X1"/>
    <property type="match status" value="1"/>
</dbReference>
<dbReference type="Pfam" id="PF00168">
    <property type="entry name" value="C2"/>
    <property type="match status" value="2"/>
</dbReference>
<dbReference type="GO" id="GO:0005886">
    <property type="term" value="C:plasma membrane"/>
    <property type="evidence" value="ECO:0007669"/>
    <property type="project" value="TreeGrafter"/>
</dbReference>
<keyword evidence="3" id="KW-0472">Membrane</keyword>
<dbReference type="GO" id="GO:0005544">
    <property type="term" value="F:calcium-dependent phospholipid binding"/>
    <property type="evidence" value="ECO:0007669"/>
    <property type="project" value="TreeGrafter"/>
</dbReference>